<dbReference type="InterPro" id="IPR052575">
    <property type="entry name" value="SSU_processome_comp_20"/>
</dbReference>
<dbReference type="Pfam" id="PF20416">
    <property type="entry name" value="UTP20"/>
    <property type="match status" value="1"/>
</dbReference>
<dbReference type="InterPro" id="IPR046523">
    <property type="entry name" value="UTP20_dom"/>
</dbReference>
<protein>
    <submittedName>
        <fullName evidence="3">Small subunit processome component 20 homolog isoform X2</fullName>
    </submittedName>
</protein>
<evidence type="ECO:0000313" key="4">
    <source>
        <dbReference type="Proteomes" id="UP001057455"/>
    </source>
</evidence>
<dbReference type="Proteomes" id="UP001057455">
    <property type="component" value="Unassembled WGS sequence"/>
</dbReference>
<feature type="region of interest" description="Disordered" evidence="1">
    <location>
        <begin position="2578"/>
        <end position="2603"/>
    </location>
</feature>
<reference evidence="3" key="1">
    <citation type="submission" date="2019-12" db="EMBL/GenBank/DDBJ databases">
        <title>Genome sequence of Babesia ovis.</title>
        <authorList>
            <person name="Yamagishi J."/>
            <person name="Sevinc F."/>
            <person name="Xuan X."/>
        </authorList>
    </citation>
    <scope>NUCLEOTIDE SEQUENCE</scope>
    <source>
        <strain evidence="3">Selcuk</strain>
    </source>
</reference>
<evidence type="ECO:0000313" key="3">
    <source>
        <dbReference type="EMBL" id="GFE53824.1"/>
    </source>
</evidence>
<proteinExistence type="predicted"/>
<gene>
    <name evidence="3" type="ORF">BaOVIS_012280</name>
</gene>
<organism evidence="3 4">
    <name type="scientific">Babesia ovis</name>
    <dbReference type="NCBI Taxonomy" id="5869"/>
    <lineage>
        <taxon>Eukaryota</taxon>
        <taxon>Sar</taxon>
        <taxon>Alveolata</taxon>
        <taxon>Apicomplexa</taxon>
        <taxon>Aconoidasida</taxon>
        <taxon>Piroplasmida</taxon>
        <taxon>Babesiidae</taxon>
        <taxon>Babesia</taxon>
    </lineage>
</organism>
<dbReference type="SUPFAM" id="SSF48371">
    <property type="entry name" value="ARM repeat"/>
    <property type="match status" value="3"/>
</dbReference>
<comment type="caution">
    <text evidence="3">The sequence shown here is derived from an EMBL/GenBank/DDBJ whole genome shotgun (WGS) entry which is preliminary data.</text>
</comment>
<dbReference type="PANTHER" id="PTHR17695">
    <property type="entry name" value="SMALL SUBUNIT PROCESSOME COMPONENT 20 HOMOLOG"/>
    <property type="match status" value="1"/>
</dbReference>
<dbReference type="GO" id="GO:0032040">
    <property type="term" value="C:small-subunit processome"/>
    <property type="evidence" value="ECO:0007669"/>
    <property type="project" value="TreeGrafter"/>
</dbReference>
<dbReference type="OrthoDB" id="360653at2759"/>
<keyword evidence="4" id="KW-1185">Reference proteome</keyword>
<sequence>MTNRGKFKFESASKRSRTLAASSFSDISTVVQTAAPIQDRRFFLHNVRNTLRCKDLLKHKQELKGILDKCGVLTDGNFSAAYPFPKWSEYVIDSLLRCAHAASTRELTPICRLLAIFFKDYGDQTCVNVPFVGLLEILEANPENNAEAVFSFLSTHFRVNSRCVSDDLGDLILRFTPWLSHKHALIRRLSMESLSLLLRRVTDGHLRAIICSLLCMDGSEHLLFGIIKNVNGTFTTKIHTLFKHLLTTLAFETFEAPKDLDARRRIAASIRRCLLMMSRHCKGSKLDLDWLVPMYEDFVSRCDNDAISAETVAAYSITAELSLEILILFQNNYRIKIKDLALLSSAPCFDAFLSHFVIPLLQFAKDVGTQGDTLFSEICQLFVRVVRSASVATDVLRDRFTDVLDDLLCFMDNATNINPLMVLFEWRLKSDDLIHISHFLLVISRMFERRELFHPVVVNPSVTKRIMDCIRISLQDIIKVRQASGSLSEYDSDSSYNHSMSIIFGCLTGLRSISLLRSKMNSVPVETDTEMLQSVLKECLENLKSGTNNHLAIDIYLLCCNMISPHDNTIWIQSLVEVTKFNIVLQGNYRVVEVFADHFSESMSSLFNSILALLPNAGPKFRCACLKFFMAYLSNKGTDVVCLATLLEMESLEPSLENERRKSILMSKAVENLNVPTNLTEDSELLIFMVFKILLSQLYVKFAPLWQSAYESQDKLLTKLSTALTGKSSSSLNSLLDGMWDRCFQLLEPNKLDSTIETDTLPSYILPFLCRDEYESTDAVTLQREVLKVMTSIISRMNSKEKRLISMCSYACDQMLDESRDVFRKNALATLSTLLQKYKLREIPQMIIDASFRDGIRSSDGSIRESCLRIIATKYPGINMKRLQDLANGDHNAVLLDDSSSSSKMKDSKMRELSLGIEIRMLCPRILQHSKQLHAKNIFEYLSSLDSRYLSLLCAELLPQCFTSIVLTSDDITDEHFKWMVEVMGFNHGSCSNFPIQRAVRTLGVMASRLKKLLYKQAARLFNCCIRILLECAKSVDTVENALELYMADCNVDSLVSITIALMIELIDNFGDLLPQFMAIMSGNGTCIEILLRHNRDLLSLIGCLTTNTDCIQQLCTSVIPGVFPVIFQRSPTPQLLSIIENIYCQYGSSLQPDSASYDVMTKFLVSQSSAVLECIKDYKPVGIQIIKAILLLPVYDSHRHLCLSILLRNLPDVKRFSLRKSTNEARNYDHLRSLRRHLESLKLCVPLLTNKDLSTINTIWNFVNDCLSYVSDLECRRLSCALLSSLPVQDSTLITLCDHLIAMNSSTSNGMDDKMDLDTNCDHLSLLIEDVIDKDPCAKVLFTALSHALFVLLYGHKDPTVRRNVFDFTQAVMRCISRSFESISMEECIIDLDITSPCEYMDTSGTPYVALLFKGLFPFVQRCLSGTNASGSLFLGSIGFLQQFSVCFSADARLPSFFGDRLHGDLLCNDDIVQCLSNLHNVQKHTRNDGLKQLYLLISQDVFSPNTIYRLLVPICLQFLVQSESPKYEAFRDTSRDCLIVCGKKLPPGILLKILRQLLGTYECGVKPALQVFSSIVSAFPVSADTGCSVLASNEDGNNENYRWLLQKLRHMLFKSEDGTDIPCIETYEAMGSLLRHQSADIRAKEVIKHSRLLSKSLCSRSREIRRPGRLSLIKFLQCMGFSYFSLVMKELSANMTRGFQLQVLVFTCHSILSTFTQADQSITIYPDDGVDTLLHMLTTEMLLQHEKEGIISKLEEARQSKAASIIGLLCEFGTFEVCLAVIHYLWSILKGTCATPPDTCFDYTNKLLHVVDNLMSSSVIGFMANKKVELCRLANFLFYGYLPLVRGMSQRMKAQLPDHIQAQYVRIRDVAIVSLKLDSSTIGGKTSKEHPINHRLIDAQRTKEEHYTLLPGASTGRALNTSKKLGFDDHIVSPLFVNVALRLYTHIASVPESVFSKSVLNDTDSSILGFTDLSASEVPSLTTAFGIVLCFLSEDLKLQRSATSCLVHLCNDNVAFMDTCGTVVAEKLVERLGSMHLVGSEDLAKDHIRLASHFLRSQSNNILFTAWKKSGKTNELISGLLMQLEANLDRAGLQTSLLKLFGLLLQLEINTSSVEKTVYEVFQEIFVRMLKGAFTPAAMGASSKVVAQFLISVPMEESNRSKRFGMLLKHVTSSMPLVRLSVLRSLHHLLEGLAKKGSWKRYSEMVIVCIAMNLLSESDLQCKRAMATLISFIWSESPPKLRKELLDCVAHFLGKSSGCKEAAFAYFLFNCLSTETSISWIRKSRIFEITLPFMQVLDNPSCITPGNVIWQSPYYLLRLFLHLLEMPKQPDSLTIVELLSPNDDPVIVVFNKVWRFAVQEGIDSNHPWIRAASLRLLAQVLSSPADYDRVYTSCNGDIYSLARPCLKLLSTETGMVERHEKVAVALKQCLNIMVDNMFGHVSKTDKNLERVVSKICYDLRLCLGKARSCKQRIEILLSLLHHYASNARAFEIDLRAPMLRVMIASSRALNCNMHLHSESGPEIASEESLERMPTVSDYAYQIISTIESRFRQLDKNNDYLTLLSFARDFVSRRKMLQRTKRQSSRPVAHKSAKRVRKRRLS</sequence>
<accession>A0A9W5T988</accession>
<name>A0A9W5T988_BABOV</name>
<evidence type="ECO:0000256" key="1">
    <source>
        <dbReference type="SAM" id="MobiDB-lite"/>
    </source>
</evidence>
<dbReference type="PANTHER" id="PTHR17695:SF11">
    <property type="entry name" value="SMALL SUBUNIT PROCESSOME COMPONENT 20 HOMOLOG"/>
    <property type="match status" value="1"/>
</dbReference>
<dbReference type="InterPro" id="IPR016024">
    <property type="entry name" value="ARM-type_fold"/>
</dbReference>
<feature type="domain" description="U3 small nucleolar RNA-associated protein 20" evidence="2">
    <location>
        <begin position="1631"/>
        <end position="1837"/>
    </location>
</feature>
<evidence type="ECO:0000259" key="2">
    <source>
        <dbReference type="Pfam" id="PF20416"/>
    </source>
</evidence>
<dbReference type="EMBL" id="BLIY01000007">
    <property type="protein sequence ID" value="GFE53824.1"/>
    <property type="molecule type" value="Genomic_DNA"/>
</dbReference>
<dbReference type="GO" id="GO:0030686">
    <property type="term" value="C:90S preribosome"/>
    <property type="evidence" value="ECO:0007669"/>
    <property type="project" value="TreeGrafter"/>
</dbReference>